<keyword evidence="1" id="KW-0929">Antimicrobial</keyword>
<sequence length="350" mass="37537">MSYTINKEFALGADEGSSQVANRLYIILHDVGAESGARANAAYFKNNIAAEVAYTAFVVGDGGQVYQVGEPGYVQWGAGTAANANSPVQIELGHTRDPETFKKDYAVYIELARDMAAQYGIPTSLDAGGAGTPGIKSHLWVTQHIWGDHTDPYGYLARWGITKEKLAVDLANGTTTVNPSPSAPAAQSARPQATASGNVNVRYGLHLLGGSWLEEVTNFGSGDNGFAGMPNHQHDLLYIKVDHGSVKYRVHTVKSGWLPWVTKGDRNDTVNGCAGIAGEVIDGVQIIFITPAGEPYQQAYYRSQTTQRAGWLGVVCDDGTSLPQYTDTYAGMFGEPLDRLQIGISSINPF</sequence>
<evidence type="ECO:0000256" key="2">
    <source>
        <dbReference type="ARBA" id="ARBA00022638"/>
    </source>
</evidence>
<dbReference type="KEGG" id="vg:26635265"/>
<keyword evidence="5" id="KW-1185">Reference proteome</keyword>
<dbReference type="Gene3D" id="3.40.80.10">
    <property type="entry name" value="Peptidoglycan recognition protein-like"/>
    <property type="match status" value="1"/>
</dbReference>
<dbReference type="SMART" id="SM00644">
    <property type="entry name" value="Ami_2"/>
    <property type="match status" value="1"/>
</dbReference>
<dbReference type="RefSeq" id="YP_009208862.1">
    <property type="nucleotide sequence ID" value="NC_028911.1"/>
</dbReference>
<dbReference type="GO" id="GO:0008745">
    <property type="term" value="F:N-acetylmuramoyl-L-alanine amidase activity"/>
    <property type="evidence" value="ECO:0007669"/>
    <property type="project" value="InterPro"/>
</dbReference>
<feature type="domain" description="N-acetylmuramoyl-L-alanine amidase" evidence="3">
    <location>
        <begin position="13"/>
        <end position="153"/>
    </location>
</feature>
<dbReference type="CDD" id="cd06583">
    <property type="entry name" value="PGRP"/>
    <property type="match status" value="1"/>
</dbReference>
<dbReference type="InterPro" id="IPR002502">
    <property type="entry name" value="Amidase_domain"/>
</dbReference>
<dbReference type="GO" id="GO:0009253">
    <property type="term" value="P:peptidoglycan catabolic process"/>
    <property type="evidence" value="ECO:0007669"/>
    <property type="project" value="InterPro"/>
</dbReference>
<organism evidence="4 5">
    <name type="scientific">Lactobacillus phage iLp1308</name>
    <dbReference type="NCBI Taxonomy" id="1739611"/>
    <lineage>
        <taxon>Viruses</taxon>
        <taxon>Duplodnaviria</taxon>
        <taxon>Heunggongvirae</taxon>
        <taxon>Uroviricota</taxon>
        <taxon>Caudoviricetes</taxon>
        <taxon>Colunavirus</taxon>
        <taxon>Colunavirus iLp1308</taxon>
    </lineage>
</organism>
<dbReference type="GO" id="GO:0001897">
    <property type="term" value="P:symbiont-mediated cytolysis of host cell"/>
    <property type="evidence" value="ECO:0007669"/>
    <property type="project" value="UniProtKB-ARBA"/>
</dbReference>
<accession>A0A0N7IR99</accession>
<dbReference type="EMBL" id="KR905070">
    <property type="protein sequence ID" value="ALJ97918.1"/>
    <property type="molecule type" value="Genomic_DNA"/>
</dbReference>
<protein>
    <submittedName>
        <fullName evidence="4">Lysin</fullName>
    </submittedName>
</protein>
<dbReference type="GO" id="GO:0042742">
    <property type="term" value="P:defense response to bacterium"/>
    <property type="evidence" value="ECO:0007669"/>
    <property type="project" value="UniProtKB-KW"/>
</dbReference>
<proteinExistence type="predicted"/>
<keyword evidence="2" id="KW-0081">Bacteriolytic enzyme</keyword>
<evidence type="ECO:0000259" key="3">
    <source>
        <dbReference type="SMART" id="SM00644"/>
    </source>
</evidence>
<evidence type="ECO:0000313" key="5">
    <source>
        <dbReference type="Proteomes" id="UP000202993"/>
    </source>
</evidence>
<evidence type="ECO:0000256" key="1">
    <source>
        <dbReference type="ARBA" id="ARBA00022529"/>
    </source>
</evidence>
<gene>
    <name evidence="4" type="ORF">iLP1308_26</name>
</gene>
<dbReference type="SUPFAM" id="SSF55846">
    <property type="entry name" value="N-acetylmuramoyl-L-alanine amidase-like"/>
    <property type="match status" value="1"/>
</dbReference>
<evidence type="ECO:0000313" key="4">
    <source>
        <dbReference type="EMBL" id="ALJ97918.1"/>
    </source>
</evidence>
<dbReference type="InterPro" id="IPR036505">
    <property type="entry name" value="Amidase/PGRP_sf"/>
</dbReference>
<dbReference type="OrthoDB" id="3875at10239"/>
<name>A0A0N7IR99_9CAUD</name>
<reference evidence="4 5" key="1">
    <citation type="journal article" date="2016" name="Appl. Environ. Microbiol.">
        <title>Genomic Diversity of Phages Infecting Probiotic Strains of Lactobacillus paracasei.</title>
        <authorList>
            <person name="Mercanti D.J."/>
            <person name="Rousseau G.M."/>
            <person name="Capra M.L."/>
            <person name="Quiberoni A."/>
            <person name="Tremblay D.M."/>
            <person name="Labrie S.J."/>
            <person name="Moineau S."/>
        </authorList>
    </citation>
    <scope>NUCLEOTIDE SEQUENCE [LARGE SCALE GENOMIC DNA]</scope>
</reference>
<dbReference type="Pfam" id="PF01510">
    <property type="entry name" value="Amidase_2"/>
    <property type="match status" value="1"/>
</dbReference>
<dbReference type="GeneID" id="26635265"/>
<dbReference type="Proteomes" id="UP000202993">
    <property type="component" value="Segment"/>
</dbReference>